<dbReference type="EMBL" id="SADE01000001">
    <property type="protein sequence ID" value="RVU38812.1"/>
    <property type="molecule type" value="Genomic_DNA"/>
</dbReference>
<protein>
    <submittedName>
        <fullName evidence="1">Uncharacterized protein</fullName>
    </submittedName>
</protein>
<evidence type="ECO:0000313" key="1">
    <source>
        <dbReference type="EMBL" id="RVU38812.1"/>
    </source>
</evidence>
<proteinExistence type="predicted"/>
<reference evidence="2" key="1">
    <citation type="submission" date="2019-01" db="EMBL/GenBank/DDBJ databases">
        <title>Gri0909 isolated from a small marine red alga.</title>
        <authorList>
            <person name="Kim J."/>
            <person name="Jeong S.E."/>
            <person name="Jeon C.O."/>
        </authorList>
    </citation>
    <scope>NUCLEOTIDE SEQUENCE [LARGE SCALE GENOMIC DNA]</scope>
    <source>
        <strain evidence="2">Gri0909</strain>
    </source>
</reference>
<keyword evidence="2" id="KW-1185">Reference proteome</keyword>
<accession>A0A437QWB4</accession>
<name>A0A437QWB4_9PROT</name>
<gene>
    <name evidence="1" type="ORF">EOI86_05970</name>
</gene>
<sequence>MGRVEIRADGYDGSVFTGVGPFGWTKRFSWRDVWRINEGESSIRVNRQARRQLSLDGKRHIAFGWMLSGERMFHVRKTLELMLKRLA</sequence>
<dbReference type="Proteomes" id="UP000287447">
    <property type="component" value="Unassembled WGS sequence"/>
</dbReference>
<evidence type="ECO:0000313" key="2">
    <source>
        <dbReference type="Proteomes" id="UP000287447"/>
    </source>
</evidence>
<comment type="caution">
    <text evidence="1">The sequence shown here is derived from an EMBL/GenBank/DDBJ whole genome shotgun (WGS) entry which is preliminary data.</text>
</comment>
<dbReference type="RefSeq" id="WP_127764184.1">
    <property type="nucleotide sequence ID" value="NZ_SADE01000001.1"/>
</dbReference>
<organism evidence="1 2">
    <name type="scientific">Hwanghaeella grinnelliae</name>
    <dbReference type="NCBI Taxonomy" id="2500179"/>
    <lineage>
        <taxon>Bacteria</taxon>
        <taxon>Pseudomonadati</taxon>
        <taxon>Pseudomonadota</taxon>
        <taxon>Alphaproteobacteria</taxon>
        <taxon>Rhodospirillales</taxon>
        <taxon>Rhodospirillaceae</taxon>
        <taxon>Hwanghaeella</taxon>
    </lineage>
</organism>
<dbReference type="AlphaFoldDB" id="A0A437QWB4"/>